<comment type="caution">
    <text evidence="2">The sequence shown here is derived from an EMBL/GenBank/DDBJ whole genome shotgun (WGS) entry which is preliminary data.</text>
</comment>
<name>A0A9Q3J5S5_9BASI</name>
<gene>
    <name evidence="2" type="ORF">O181_096538</name>
</gene>
<feature type="region of interest" description="Disordered" evidence="1">
    <location>
        <begin position="46"/>
        <end position="116"/>
    </location>
</feature>
<feature type="compositionally biased region" description="Basic and acidic residues" evidence="1">
    <location>
        <begin position="93"/>
        <end position="102"/>
    </location>
</feature>
<organism evidence="2 3">
    <name type="scientific">Austropuccinia psidii MF-1</name>
    <dbReference type="NCBI Taxonomy" id="1389203"/>
    <lineage>
        <taxon>Eukaryota</taxon>
        <taxon>Fungi</taxon>
        <taxon>Dikarya</taxon>
        <taxon>Basidiomycota</taxon>
        <taxon>Pucciniomycotina</taxon>
        <taxon>Pucciniomycetes</taxon>
        <taxon>Pucciniales</taxon>
        <taxon>Sphaerophragmiaceae</taxon>
        <taxon>Austropuccinia</taxon>
    </lineage>
</organism>
<protein>
    <submittedName>
        <fullName evidence="2">Uncharacterized protein</fullName>
    </submittedName>
</protein>
<sequence length="116" mass="12930">MPLISEPELEFSVSHSKRNKLHSECSNRPIYEPIQTVLHGVQGQRLGNVATNPPKSDKILGYSQKAPQRGGNSEITQWMESTVIQAPNQTDKGVPRQKEGVKKGRSPSSFYKKDTI</sequence>
<keyword evidence="3" id="KW-1185">Reference proteome</keyword>
<evidence type="ECO:0000313" key="2">
    <source>
        <dbReference type="EMBL" id="MBW0556823.1"/>
    </source>
</evidence>
<evidence type="ECO:0000313" key="3">
    <source>
        <dbReference type="Proteomes" id="UP000765509"/>
    </source>
</evidence>
<dbReference type="AlphaFoldDB" id="A0A9Q3J5S5"/>
<accession>A0A9Q3J5S5</accession>
<reference evidence="2" key="1">
    <citation type="submission" date="2021-03" db="EMBL/GenBank/DDBJ databases">
        <title>Draft genome sequence of rust myrtle Austropuccinia psidii MF-1, a brazilian biotype.</title>
        <authorList>
            <person name="Quecine M.C."/>
            <person name="Pachon D.M.R."/>
            <person name="Bonatelli M.L."/>
            <person name="Correr F.H."/>
            <person name="Franceschini L.M."/>
            <person name="Leite T.F."/>
            <person name="Margarido G.R.A."/>
            <person name="Almeida C.A."/>
            <person name="Ferrarezi J.A."/>
            <person name="Labate C.A."/>
        </authorList>
    </citation>
    <scope>NUCLEOTIDE SEQUENCE</scope>
    <source>
        <strain evidence="2">MF-1</strain>
    </source>
</reference>
<feature type="compositionally biased region" description="Polar residues" evidence="1">
    <location>
        <begin position="70"/>
        <end position="91"/>
    </location>
</feature>
<evidence type="ECO:0000256" key="1">
    <source>
        <dbReference type="SAM" id="MobiDB-lite"/>
    </source>
</evidence>
<dbReference type="Proteomes" id="UP000765509">
    <property type="component" value="Unassembled WGS sequence"/>
</dbReference>
<dbReference type="EMBL" id="AVOT02064418">
    <property type="protein sequence ID" value="MBW0556823.1"/>
    <property type="molecule type" value="Genomic_DNA"/>
</dbReference>
<proteinExistence type="predicted"/>